<keyword evidence="2" id="KW-0812">Transmembrane</keyword>
<feature type="region of interest" description="Disordered" evidence="1">
    <location>
        <begin position="762"/>
        <end position="792"/>
    </location>
</feature>
<accession>A0A507F2D5</accession>
<dbReference type="OrthoDB" id="2155351at2759"/>
<keyword evidence="4" id="KW-1185">Reference proteome</keyword>
<feature type="region of interest" description="Disordered" evidence="1">
    <location>
        <begin position="542"/>
        <end position="569"/>
    </location>
</feature>
<dbReference type="InterPro" id="IPR027417">
    <property type="entry name" value="P-loop_NTPase"/>
</dbReference>
<reference evidence="3 4" key="1">
    <citation type="journal article" date="2019" name="Sci. Rep.">
        <title>Comparative genomics of chytrid fungi reveal insights into the obligate biotrophic and pathogenic lifestyle of Synchytrium endobioticum.</title>
        <authorList>
            <person name="van de Vossenberg B.T.L.H."/>
            <person name="Warris S."/>
            <person name="Nguyen H.D.T."/>
            <person name="van Gent-Pelzer M.P.E."/>
            <person name="Joly D.L."/>
            <person name="van de Geest H.C."/>
            <person name="Bonants P.J.M."/>
            <person name="Smith D.S."/>
            <person name="Levesque C.A."/>
            <person name="van der Lee T.A.J."/>
        </authorList>
    </citation>
    <scope>NUCLEOTIDE SEQUENCE [LARGE SCALE GENOMIC DNA]</scope>
    <source>
        <strain evidence="3 4">CBS 675.73</strain>
    </source>
</reference>
<feature type="compositionally biased region" description="Basic and acidic residues" evidence="1">
    <location>
        <begin position="91"/>
        <end position="116"/>
    </location>
</feature>
<evidence type="ECO:0000313" key="3">
    <source>
        <dbReference type="EMBL" id="TPX70294.1"/>
    </source>
</evidence>
<dbReference type="EMBL" id="QEAP01000289">
    <property type="protein sequence ID" value="TPX70294.1"/>
    <property type="molecule type" value="Genomic_DNA"/>
</dbReference>
<feature type="region of interest" description="Disordered" evidence="1">
    <location>
        <begin position="713"/>
        <end position="737"/>
    </location>
</feature>
<gene>
    <name evidence="3" type="ORF">CcCBS67573_g06577</name>
</gene>
<dbReference type="SUPFAM" id="SSF52540">
    <property type="entry name" value="P-loop containing nucleoside triphosphate hydrolases"/>
    <property type="match status" value="1"/>
</dbReference>
<sequence length="840" mass="92335">MNSLPGIRQTLATLTASNPLSTMTEQQRRLVLAASLVGVVAVASLFGLAAIVRGSGAVAEKVEVVPRRQRRRMHMDMDMDMGMNQAEADTDSNKDAKKESKDVKKEAGVKTEKESPPTHTHVNTAQPDSFLLQHAIANGFGPDLDAQKGLHKPTVMAIVNELIDADPLDPPINAFKDTLAGTSGRPAVGTHASSLAVRESTPLPPFHAQIKHINDELKSAKTRGRPLLLEGPPGLGKGTALMNYLAEEGLKRPTVYLQLSKVLRKKHGASSFDEEFEDEDSATIVNSTFTETETEMEGEERIVITVRRDAILRGLYEALGFKEESADLGADLMMEDLSPRSETPNQQEPFNMKPLNHIAQALRLIAARSKSGPTILVLDDVQLLFRERIALTDRYDGIAEIFEWFLRCEVEGILDVIFCSSEKSAVGGIKRLRGYDWALKLHAVESVDDEVVIAYLLNEVNPLIKEAARKFTEESAALFVATFDGSLLELDNYYRDAFCNVQAYISRRERSFYRRLQRHLPSRVSRHQPLVSATAASSASSLSATPRTSTTFSSNPFADTSSYPTTAEIPTTFTNPALLSTEQELRELFLDITMRGGTLPVSKLDAPKMALAESLVERNILRWRDSRIRKRETRSLVKMHQQSTEDAIRRKKAAASHNVVVVDENKSPIAQRRMASSSSRIASAGEESAASMESSWFGGGMMAGLPVGPSWGDDADVLSTADAGNSGSGNHDEWTRAGETEKSLYAGTEVETEETGLVLVSDETGEEQQQRPASIEMEMDDSWAGAESSVPDESEEKFVRDMDAAEQLALFAMEDAELVWSNQLVRNVCEAFVSGTQLLW</sequence>
<dbReference type="Proteomes" id="UP000320333">
    <property type="component" value="Unassembled WGS sequence"/>
</dbReference>
<evidence type="ECO:0000313" key="4">
    <source>
        <dbReference type="Proteomes" id="UP000320333"/>
    </source>
</evidence>
<name>A0A507F2D5_9FUNG</name>
<feature type="transmembrane region" description="Helical" evidence="2">
    <location>
        <begin position="30"/>
        <end position="52"/>
    </location>
</feature>
<keyword evidence="2" id="KW-1133">Transmembrane helix</keyword>
<feature type="compositionally biased region" description="Low complexity" evidence="1">
    <location>
        <begin position="542"/>
        <end position="551"/>
    </location>
</feature>
<evidence type="ECO:0000256" key="1">
    <source>
        <dbReference type="SAM" id="MobiDB-lite"/>
    </source>
</evidence>
<dbReference type="AlphaFoldDB" id="A0A507F2D5"/>
<proteinExistence type="predicted"/>
<keyword evidence="2" id="KW-0472">Membrane</keyword>
<feature type="region of interest" description="Disordered" evidence="1">
    <location>
        <begin position="85"/>
        <end position="124"/>
    </location>
</feature>
<feature type="compositionally biased region" description="Polar residues" evidence="1">
    <location>
        <begin position="552"/>
        <end position="569"/>
    </location>
</feature>
<comment type="caution">
    <text evidence="3">The sequence shown here is derived from an EMBL/GenBank/DDBJ whole genome shotgun (WGS) entry which is preliminary data.</text>
</comment>
<evidence type="ECO:0000256" key="2">
    <source>
        <dbReference type="SAM" id="Phobius"/>
    </source>
</evidence>
<organism evidence="3 4">
    <name type="scientific">Chytriomyces confervae</name>
    <dbReference type="NCBI Taxonomy" id="246404"/>
    <lineage>
        <taxon>Eukaryota</taxon>
        <taxon>Fungi</taxon>
        <taxon>Fungi incertae sedis</taxon>
        <taxon>Chytridiomycota</taxon>
        <taxon>Chytridiomycota incertae sedis</taxon>
        <taxon>Chytridiomycetes</taxon>
        <taxon>Chytridiales</taxon>
        <taxon>Chytriomycetaceae</taxon>
        <taxon>Chytriomyces</taxon>
    </lineage>
</organism>
<protein>
    <submittedName>
        <fullName evidence="3">Uncharacterized protein</fullName>
    </submittedName>
</protein>